<sequence length="75" mass="8525">MADPKYQGAVTAATASAATKRWRARFRDNREPSTRWAASLDREMRRCRSDMPRPRDWPSKDDGAPHPPDAQGDDL</sequence>
<protein>
    <submittedName>
        <fullName evidence="2">Uncharacterized protein</fullName>
    </submittedName>
</protein>
<dbReference type="RefSeq" id="WP_319166791.1">
    <property type="nucleotide sequence ID" value="NZ_JARAWP010000011.1"/>
</dbReference>
<evidence type="ECO:0000313" key="3">
    <source>
        <dbReference type="Proteomes" id="UP001272987"/>
    </source>
</evidence>
<proteinExistence type="predicted"/>
<name>A0ABU4LXA1_9ACTN</name>
<dbReference type="EMBL" id="JARAWP010000011">
    <property type="protein sequence ID" value="MDX3020102.1"/>
    <property type="molecule type" value="Genomic_DNA"/>
</dbReference>
<evidence type="ECO:0000256" key="1">
    <source>
        <dbReference type="SAM" id="MobiDB-lite"/>
    </source>
</evidence>
<feature type="compositionally biased region" description="Basic and acidic residues" evidence="1">
    <location>
        <begin position="40"/>
        <end position="64"/>
    </location>
</feature>
<evidence type="ECO:0000313" key="2">
    <source>
        <dbReference type="EMBL" id="MDX3020102.1"/>
    </source>
</evidence>
<organism evidence="2 3">
    <name type="scientific">Streptomyces acidiscabies</name>
    <dbReference type="NCBI Taxonomy" id="42234"/>
    <lineage>
        <taxon>Bacteria</taxon>
        <taxon>Bacillati</taxon>
        <taxon>Actinomycetota</taxon>
        <taxon>Actinomycetes</taxon>
        <taxon>Kitasatosporales</taxon>
        <taxon>Streptomycetaceae</taxon>
        <taxon>Streptomyces</taxon>
    </lineage>
</organism>
<keyword evidence="3" id="KW-1185">Reference proteome</keyword>
<dbReference type="Proteomes" id="UP001272987">
    <property type="component" value="Unassembled WGS sequence"/>
</dbReference>
<feature type="compositionally biased region" description="Low complexity" evidence="1">
    <location>
        <begin position="9"/>
        <end position="19"/>
    </location>
</feature>
<comment type="caution">
    <text evidence="2">The sequence shown here is derived from an EMBL/GenBank/DDBJ whole genome shotgun (WGS) entry which is preliminary data.</text>
</comment>
<gene>
    <name evidence="2" type="ORF">PV666_19750</name>
</gene>
<reference evidence="2 3" key="1">
    <citation type="journal article" date="2023" name="Microb. Genom.">
        <title>Mesoterricola silvestris gen. nov., sp. nov., Mesoterricola sediminis sp. nov., Geothrix oryzae sp. nov., Geothrix edaphica sp. nov., Geothrix rubra sp. nov., and Geothrix limicola sp. nov., six novel members of Acidobacteriota isolated from soils.</title>
        <authorList>
            <person name="Weisberg A.J."/>
            <person name="Pearce E."/>
            <person name="Kramer C.G."/>
            <person name="Chang J.H."/>
            <person name="Clarke C.R."/>
        </authorList>
    </citation>
    <scope>NUCLEOTIDE SEQUENCE [LARGE SCALE GENOMIC DNA]</scope>
    <source>
        <strain evidence="2 3">NB05-1H</strain>
    </source>
</reference>
<feature type="region of interest" description="Disordered" evidence="1">
    <location>
        <begin position="1"/>
        <end position="75"/>
    </location>
</feature>
<accession>A0ABU4LXA1</accession>